<feature type="transmembrane region" description="Helical" evidence="1">
    <location>
        <begin position="41"/>
        <end position="61"/>
    </location>
</feature>
<keyword evidence="1" id="KW-1133">Transmembrane helix</keyword>
<feature type="transmembrane region" description="Helical" evidence="1">
    <location>
        <begin position="18"/>
        <end position="35"/>
    </location>
</feature>
<evidence type="ECO:0000256" key="1">
    <source>
        <dbReference type="SAM" id="Phobius"/>
    </source>
</evidence>
<protein>
    <submittedName>
        <fullName evidence="2">Uncharacterized protein</fullName>
    </submittedName>
</protein>
<keyword evidence="1" id="KW-0812">Transmembrane</keyword>
<reference evidence="2 3" key="1">
    <citation type="submission" date="2019-06" db="EMBL/GenBank/DDBJ databases">
        <title>Genomic Encyclopedia of Type Strains, Phase IV (KMG-V): Genome sequencing to study the core and pangenomes of soil and plant-associated prokaryotes.</title>
        <authorList>
            <person name="Whitman W."/>
        </authorList>
    </citation>
    <scope>NUCLEOTIDE SEQUENCE [LARGE SCALE GENOMIC DNA]</scope>
    <source>
        <strain evidence="2 3">BR 11622</strain>
    </source>
</reference>
<dbReference type="AlphaFoldDB" id="A0A560GVG2"/>
<feature type="transmembrane region" description="Helical" evidence="1">
    <location>
        <begin position="68"/>
        <end position="87"/>
    </location>
</feature>
<evidence type="ECO:0000313" key="2">
    <source>
        <dbReference type="EMBL" id="TWB38017.1"/>
    </source>
</evidence>
<gene>
    <name evidence="2" type="ORF">FBZ90_1138</name>
</gene>
<name>A0A560GVG2_9PROT</name>
<sequence length="89" mass="9516">MTSTIEPQQRNPRVRRTYLVLWGLGLAIYLSSLFVDHPTPLSGGAQLLGSAILPIGFLLSVVTARRPLLSGGLWVASALGQLAFALACR</sequence>
<proteinExistence type="predicted"/>
<dbReference type="OrthoDB" id="9870262at2"/>
<evidence type="ECO:0000313" key="3">
    <source>
        <dbReference type="Proteomes" id="UP000315751"/>
    </source>
</evidence>
<keyword evidence="3" id="KW-1185">Reference proteome</keyword>
<dbReference type="RefSeq" id="WP_145734775.1">
    <property type="nucleotide sequence ID" value="NZ_VITR01000013.1"/>
</dbReference>
<accession>A0A560GVG2</accession>
<dbReference type="Proteomes" id="UP000315751">
    <property type="component" value="Unassembled WGS sequence"/>
</dbReference>
<comment type="caution">
    <text evidence="2">The sequence shown here is derived from an EMBL/GenBank/DDBJ whole genome shotgun (WGS) entry which is preliminary data.</text>
</comment>
<organism evidence="2 3">
    <name type="scientific">Nitrospirillum amazonense</name>
    <dbReference type="NCBI Taxonomy" id="28077"/>
    <lineage>
        <taxon>Bacteria</taxon>
        <taxon>Pseudomonadati</taxon>
        <taxon>Pseudomonadota</taxon>
        <taxon>Alphaproteobacteria</taxon>
        <taxon>Rhodospirillales</taxon>
        <taxon>Azospirillaceae</taxon>
        <taxon>Nitrospirillum</taxon>
    </lineage>
</organism>
<dbReference type="EMBL" id="VITR01000013">
    <property type="protein sequence ID" value="TWB38017.1"/>
    <property type="molecule type" value="Genomic_DNA"/>
</dbReference>
<keyword evidence="1" id="KW-0472">Membrane</keyword>